<gene>
    <name evidence="2" type="ORF">B9Q01_09585</name>
</gene>
<evidence type="ECO:0000256" key="1">
    <source>
        <dbReference type="SAM" id="Phobius"/>
    </source>
</evidence>
<evidence type="ECO:0000313" key="2">
    <source>
        <dbReference type="EMBL" id="PSN81888.1"/>
    </source>
</evidence>
<keyword evidence="1" id="KW-0472">Membrane</keyword>
<sequence length="190" mass="21234">MLFLFFAIFLGAVLGVDPGKGWLYCVYQKEFRGARAAFWSFAANVFGIAVTTLLMLLPALIARSLGVMLHALLLVYAFGSIFHGALKLVFPNVHYRGSLKQGTRSVFVWSVVNSAWAGYGFPLGALLLLEGYTTFVAFLFVYAVFCALMFALCTKFGLMLAKKIWLNYDLFLSVFYVLFGSFTLFRTPFV</sequence>
<organism evidence="2 3">
    <name type="scientific">Candidatus Marsarchaeota G1 archaeon OSP_D</name>
    <dbReference type="NCBI Taxonomy" id="1978155"/>
    <lineage>
        <taxon>Archaea</taxon>
        <taxon>Candidatus Marsarchaeota</taxon>
        <taxon>Candidatus Marsarchaeota group 1</taxon>
    </lineage>
</organism>
<name>A0A2R6A6D2_9ARCH</name>
<proteinExistence type="predicted"/>
<keyword evidence="1" id="KW-0812">Transmembrane</keyword>
<evidence type="ECO:0008006" key="4">
    <source>
        <dbReference type="Google" id="ProtNLM"/>
    </source>
</evidence>
<accession>A0A2R6A6D2</accession>
<evidence type="ECO:0000313" key="3">
    <source>
        <dbReference type="Proteomes" id="UP000240880"/>
    </source>
</evidence>
<dbReference type="Proteomes" id="UP000240880">
    <property type="component" value="Unassembled WGS sequence"/>
</dbReference>
<dbReference type="AlphaFoldDB" id="A0A2R6A6D2"/>
<feature type="transmembrane region" description="Helical" evidence="1">
    <location>
        <begin position="164"/>
        <end position="185"/>
    </location>
</feature>
<keyword evidence="1" id="KW-1133">Transmembrane helix</keyword>
<protein>
    <recommendedName>
        <fullName evidence="4">Lysine transporter LysE</fullName>
    </recommendedName>
</protein>
<feature type="transmembrane region" description="Helical" evidence="1">
    <location>
        <begin position="106"/>
        <end position="129"/>
    </location>
</feature>
<feature type="transmembrane region" description="Helical" evidence="1">
    <location>
        <begin position="67"/>
        <end position="86"/>
    </location>
</feature>
<feature type="transmembrane region" description="Helical" evidence="1">
    <location>
        <begin position="136"/>
        <end position="158"/>
    </location>
</feature>
<feature type="transmembrane region" description="Helical" evidence="1">
    <location>
        <begin position="39"/>
        <end position="60"/>
    </location>
</feature>
<comment type="caution">
    <text evidence="2">The sequence shown here is derived from an EMBL/GenBank/DDBJ whole genome shotgun (WGS) entry which is preliminary data.</text>
</comment>
<reference evidence="2 3" key="1">
    <citation type="submission" date="2017-04" db="EMBL/GenBank/DDBJ databases">
        <title>Novel microbial lineages endemic to geothermal iron-oxide mats fill important gaps in the evolutionary history of Archaea.</title>
        <authorList>
            <person name="Jay Z.J."/>
            <person name="Beam J.P."/>
            <person name="Dlakic M."/>
            <person name="Rusch D.B."/>
            <person name="Kozubal M.A."/>
            <person name="Inskeep W.P."/>
        </authorList>
    </citation>
    <scope>NUCLEOTIDE SEQUENCE [LARGE SCALE GENOMIC DNA]</scope>
    <source>
        <strain evidence="2">OSP_D</strain>
    </source>
</reference>
<dbReference type="EMBL" id="NEXC01000123">
    <property type="protein sequence ID" value="PSN81888.1"/>
    <property type="molecule type" value="Genomic_DNA"/>
</dbReference>